<dbReference type="EMBL" id="KL197763">
    <property type="protein sequence ID" value="KDQ50237.1"/>
    <property type="molecule type" value="Genomic_DNA"/>
</dbReference>
<keyword evidence="3" id="KW-1185">Reference proteome</keyword>
<evidence type="ECO:0000256" key="1">
    <source>
        <dbReference type="SAM" id="MobiDB-lite"/>
    </source>
</evidence>
<sequence>MVLFTFSSHSCMKLNDRPLFEDDCDAVQFAQAFSIESDDTTRSSLLLQEQFLARYPTPYFMMRVADLRATFGSVATALELYKKEASGLWVPSMRHGNQHEKGNFPSSPSLHKGRTTSVDDGKRQVQHLRRGSSELRVSRIARWSSSSH</sequence>
<dbReference type="InParanoid" id="A0A067PGT7"/>
<gene>
    <name evidence="2" type="ORF">JAAARDRAFT_588750</name>
</gene>
<name>A0A067PGT7_9AGAM</name>
<dbReference type="Proteomes" id="UP000027265">
    <property type="component" value="Unassembled WGS sequence"/>
</dbReference>
<evidence type="ECO:0000313" key="2">
    <source>
        <dbReference type="EMBL" id="KDQ50237.1"/>
    </source>
</evidence>
<dbReference type="HOGENOM" id="CLU_1759087_0_0_1"/>
<accession>A0A067PGT7</accession>
<organism evidence="2 3">
    <name type="scientific">Jaapia argillacea MUCL 33604</name>
    <dbReference type="NCBI Taxonomy" id="933084"/>
    <lineage>
        <taxon>Eukaryota</taxon>
        <taxon>Fungi</taxon>
        <taxon>Dikarya</taxon>
        <taxon>Basidiomycota</taxon>
        <taxon>Agaricomycotina</taxon>
        <taxon>Agaricomycetes</taxon>
        <taxon>Agaricomycetidae</taxon>
        <taxon>Jaapiales</taxon>
        <taxon>Jaapiaceae</taxon>
        <taxon>Jaapia</taxon>
    </lineage>
</organism>
<feature type="region of interest" description="Disordered" evidence="1">
    <location>
        <begin position="94"/>
        <end position="131"/>
    </location>
</feature>
<reference evidence="3" key="1">
    <citation type="journal article" date="2014" name="Proc. Natl. Acad. Sci. U.S.A.">
        <title>Extensive sampling of basidiomycete genomes demonstrates inadequacy of the white-rot/brown-rot paradigm for wood decay fungi.</title>
        <authorList>
            <person name="Riley R."/>
            <person name="Salamov A.A."/>
            <person name="Brown D.W."/>
            <person name="Nagy L.G."/>
            <person name="Floudas D."/>
            <person name="Held B.W."/>
            <person name="Levasseur A."/>
            <person name="Lombard V."/>
            <person name="Morin E."/>
            <person name="Otillar R."/>
            <person name="Lindquist E.A."/>
            <person name="Sun H."/>
            <person name="LaButti K.M."/>
            <person name="Schmutz J."/>
            <person name="Jabbour D."/>
            <person name="Luo H."/>
            <person name="Baker S.E."/>
            <person name="Pisabarro A.G."/>
            <person name="Walton J.D."/>
            <person name="Blanchette R.A."/>
            <person name="Henrissat B."/>
            <person name="Martin F."/>
            <person name="Cullen D."/>
            <person name="Hibbett D.S."/>
            <person name="Grigoriev I.V."/>
        </authorList>
    </citation>
    <scope>NUCLEOTIDE SEQUENCE [LARGE SCALE GENOMIC DNA]</scope>
    <source>
        <strain evidence="3">MUCL 33604</strain>
    </source>
</reference>
<evidence type="ECO:0000313" key="3">
    <source>
        <dbReference type="Proteomes" id="UP000027265"/>
    </source>
</evidence>
<protein>
    <submittedName>
        <fullName evidence="2">Uncharacterized protein</fullName>
    </submittedName>
</protein>
<dbReference type="AlphaFoldDB" id="A0A067PGT7"/>
<dbReference type="OrthoDB" id="2629620at2759"/>
<proteinExistence type="predicted"/>